<comment type="caution">
    <text evidence="1">The sequence shown here is derived from an EMBL/GenBank/DDBJ whole genome shotgun (WGS) entry which is preliminary data.</text>
</comment>
<organism evidence="1 2">
    <name type="scientific">Lasiodiplodia mahajangana</name>
    <dbReference type="NCBI Taxonomy" id="1108764"/>
    <lineage>
        <taxon>Eukaryota</taxon>
        <taxon>Fungi</taxon>
        <taxon>Dikarya</taxon>
        <taxon>Ascomycota</taxon>
        <taxon>Pezizomycotina</taxon>
        <taxon>Dothideomycetes</taxon>
        <taxon>Dothideomycetes incertae sedis</taxon>
        <taxon>Botryosphaeriales</taxon>
        <taxon>Botryosphaeriaceae</taxon>
        <taxon>Lasiodiplodia</taxon>
    </lineage>
</organism>
<sequence>MDSRSVFLAGQWAESSIQLTDFVKTIKLSTLTFNTLGPDGETYFKGQAQLLLMKPAEFIYDESNPNRIYFGNPTDVQQETRGMVFRADGVRLLMVQPGHGGHQASTNLTTTANLCVGNTRSLNETHSHDNNKTPVQNSALNSPMVPGHPGQYQDHAGPSTRQNLNAVGHEPAQLQAPQSLSSIPQGSINES</sequence>
<dbReference type="Proteomes" id="UP001153332">
    <property type="component" value="Unassembled WGS sequence"/>
</dbReference>
<reference evidence="1" key="1">
    <citation type="submission" date="2022-12" db="EMBL/GenBank/DDBJ databases">
        <title>Genome Sequence of Lasiodiplodia mahajangana.</title>
        <authorList>
            <person name="Buettner E."/>
        </authorList>
    </citation>
    <scope>NUCLEOTIDE SEQUENCE</scope>
    <source>
        <strain evidence="1">VT137</strain>
    </source>
</reference>
<accession>A0ACC2JMQ9</accession>
<evidence type="ECO:0000313" key="1">
    <source>
        <dbReference type="EMBL" id="KAJ8128627.1"/>
    </source>
</evidence>
<name>A0ACC2JMQ9_9PEZI</name>
<evidence type="ECO:0000313" key="2">
    <source>
        <dbReference type="Proteomes" id="UP001153332"/>
    </source>
</evidence>
<protein>
    <submittedName>
        <fullName evidence="1">Uncharacterized protein</fullName>
    </submittedName>
</protein>
<gene>
    <name evidence="1" type="ORF">O1611_g5008</name>
</gene>
<dbReference type="EMBL" id="JAPUUL010001010">
    <property type="protein sequence ID" value="KAJ8128627.1"/>
    <property type="molecule type" value="Genomic_DNA"/>
</dbReference>
<proteinExistence type="predicted"/>
<keyword evidence="2" id="KW-1185">Reference proteome</keyword>